<feature type="transmembrane region" description="Helical" evidence="1">
    <location>
        <begin position="20"/>
        <end position="43"/>
    </location>
</feature>
<dbReference type="EMBL" id="AB236750">
    <property type="protein sequence ID" value="BAE71202.1"/>
    <property type="molecule type" value="mRNA"/>
</dbReference>
<accession>Q2PEZ9</accession>
<protein>
    <submittedName>
        <fullName evidence="2">Uncharacterized protein</fullName>
    </submittedName>
</protein>
<keyword evidence="1" id="KW-0812">Transmembrane</keyword>
<evidence type="ECO:0000313" key="2">
    <source>
        <dbReference type="EMBL" id="BAE71203.1"/>
    </source>
</evidence>
<keyword evidence="1" id="KW-1133">Transmembrane helix</keyword>
<proteinExistence type="evidence at transcript level"/>
<dbReference type="AlphaFoldDB" id="Q2PEZ9"/>
<reference evidence="2" key="1">
    <citation type="journal article" date="2003" name="Theor. Appl. Genet.">
        <title>First RFLP linkage map of red clover ( Trifolium pratense L.) based on cDNA probes and its transferability to other red clover germplasm.</title>
        <authorList>
            <person name="Isobe S."/>
            <person name="Klimenko I."/>
            <person name="Ivashuta S."/>
            <person name="Gau M."/>
            <person name="Kozlov N.N."/>
        </authorList>
    </citation>
    <scope>NUCLEOTIDE SEQUENCE</scope>
</reference>
<sequence length="49" mass="5927">MKSSETSPKHRSEAVLKIFLLFFFRSNLLFLLSILYIFCFRLVSVIREW</sequence>
<reference evidence="2" key="2">
    <citation type="journal article" date="2005" name="DNA Res.">
        <title>Comprehensive structural analysis of the genome of red clover (Trifolium pratense L.).</title>
        <authorList>
            <person name="Sato S."/>
            <person name="Isobe S."/>
            <person name="Asamizu E."/>
            <person name="Ohmido N."/>
            <person name="Kataoka R."/>
            <person name="Nakamura Y."/>
            <person name="Kaneko T."/>
            <person name="Sakurai N."/>
            <person name="Okumura K."/>
            <person name="Klimenko I."/>
            <person name="Sasamoto S."/>
            <person name="Wada T."/>
            <person name="Watanabe A."/>
            <person name="Kohara M."/>
            <person name="Fujishiro T."/>
            <person name="Tabata S."/>
        </authorList>
    </citation>
    <scope>NUCLEOTIDE SEQUENCE</scope>
</reference>
<dbReference type="EMBL" id="AB236751">
    <property type="protein sequence ID" value="BAE71203.1"/>
    <property type="molecule type" value="mRNA"/>
</dbReference>
<evidence type="ECO:0000256" key="1">
    <source>
        <dbReference type="SAM" id="Phobius"/>
    </source>
</evidence>
<organism evidence="2">
    <name type="scientific">Trifolium pratense</name>
    <name type="common">Red clover</name>
    <dbReference type="NCBI Taxonomy" id="57577"/>
    <lineage>
        <taxon>Eukaryota</taxon>
        <taxon>Viridiplantae</taxon>
        <taxon>Streptophyta</taxon>
        <taxon>Embryophyta</taxon>
        <taxon>Tracheophyta</taxon>
        <taxon>Spermatophyta</taxon>
        <taxon>Magnoliopsida</taxon>
        <taxon>eudicotyledons</taxon>
        <taxon>Gunneridae</taxon>
        <taxon>Pentapetalae</taxon>
        <taxon>rosids</taxon>
        <taxon>fabids</taxon>
        <taxon>Fabales</taxon>
        <taxon>Fabaceae</taxon>
        <taxon>Papilionoideae</taxon>
        <taxon>50 kb inversion clade</taxon>
        <taxon>NPAAA clade</taxon>
        <taxon>Hologalegina</taxon>
        <taxon>IRL clade</taxon>
        <taxon>Trifolieae</taxon>
        <taxon>Trifolium</taxon>
    </lineage>
</organism>
<keyword evidence="1" id="KW-0472">Membrane</keyword>
<name>Q2PEZ9_TRIPR</name>